<dbReference type="PANTHER" id="PTHR13087">
    <property type="entry name" value="NF-KAPPA B ACTIVATING PROTEIN"/>
    <property type="match status" value="1"/>
</dbReference>
<evidence type="ECO:0000256" key="2">
    <source>
        <dbReference type="SAM" id="MobiDB-lite"/>
    </source>
</evidence>
<organism evidence="4 5">
    <name type="scientific">Perkinsus chesapeaki</name>
    <name type="common">Clam parasite</name>
    <name type="synonym">Perkinsus andrewsi</name>
    <dbReference type="NCBI Taxonomy" id="330153"/>
    <lineage>
        <taxon>Eukaryota</taxon>
        <taxon>Sar</taxon>
        <taxon>Alveolata</taxon>
        <taxon>Perkinsozoa</taxon>
        <taxon>Perkinsea</taxon>
        <taxon>Perkinsida</taxon>
        <taxon>Perkinsidae</taxon>
        <taxon>Perkinsus</taxon>
    </lineage>
</organism>
<feature type="region of interest" description="Disordered" evidence="2">
    <location>
        <begin position="65"/>
        <end position="260"/>
    </location>
</feature>
<comment type="caution">
    <text evidence="4">The sequence shown here is derived from an EMBL/GenBank/DDBJ whole genome shotgun (WGS) entry which is preliminary data.</text>
</comment>
<protein>
    <recommendedName>
        <fullName evidence="3">NF-kappa-B-activating protein C-terminal domain-containing protein</fullName>
    </recommendedName>
</protein>
<feature type="domain" description="NF-kappa-B-activating protein C-terminal" evidence="3">
    <location>
        <begin position="254"/>
        <end position="347"/>
    </location>
</feature>
<feature type="compositionally biased region" description="Low complexity" evidence="2">
    <location>
        <begin position="172"/>
        <end position="218"/>
    </location>
</feature>
<dbReference type="GO" id="GO:0005634">
    <property type="term" value="C:nucleus"/>
    <property type="evidence" value="ECO:0007669"/>
    <property type="project" value="TreeGrafter"/>
</dbReference>
<keyword evidence="5" id="KW-1185">Reference proteome</keyword>
<dbReference type="PANTHER" id="PTHR13087:SF0">
    <property type="entry name" value="NFKB ACTIVATING PROTEIN LIKE"/>
    <property type="match status" value="1"/>
</dbReference>
<feature type="compositionally biased region" description="Polar residues" evidence="2">
    <location>
        <begin position="367"/>
        <end position="379"/>
    </location>
</feature>
<dbReference type="AlphaFoldDB" id="A0A7J6M798"/>
<dbReference type="EMBL" id="JAAPAO010000212">
    <property type="protein sequence ID" value="KAF4667394.1"/>
    <property type="molecule type" value="Genomic_DNA"/>
</dbReference>
<evidence type="ECO:0000256" key="1">
    <source>
        <dbReference type="ARBA" id="ARBA00009313"/>
    </source>
</evidence>
<feature type="compositionally biased region" description="Basic and acidic residues" evidence="2">
    <location>
        <begin position="65"/>
        <end position="101"/>
    </location>
</feature>
<reference evidence="4 5" key="1">
    <citation type="submission" date="2020-04" db="EMBL/GenBank/DDBJ databases">
        <title>Perkinsus chesapeaki whole genome sequence.</title>
        <authorList>
            <person name="Bogema D.R."/>
        </authorList>
    </citation>
    <scope>NUCLEOTIDE SEQUENCE [LARGE SCALE GENOMIC DNA]</scope>
    <source>
        <strain evidence="4">ATCC PRA-425</strain>
    </source>
</reference>
<feature type="region of interest" description="Disordered" evidence="2">
    <location>
        <begin position="1"/>
        <end position="38"/>
    </location>
</feature>
<dbReference type="OrthoDB" id="273141at2759"/>
<evidence type="ECO:0000259" key="3">
    <source>
        <dbReference type="Pfam" id="PF06047"/>
    </source>
</evidence>
<dbReference type="Pfam" id="PF06047">
    <property type="entry name" value="Nkap_C"/>
    <property type="match status" value="1"/>
</dbReference>
<name>A0A7J6M798_PERCH</name>
<gene>
    <name evidence="4" type="ORF">FOL47_003604</name>
</gene>
<dbReference type="Proteomes" id="UP000591131">
    <property type="component" value="Unassembled WGS sequence"/>
</dbReference>
<dbReference type="InterPro" id="IPR040466">
    <property type="entry name" value="NKAP"/>
</dbReference>
<comment type="similarity">
    <text evidence="1">Belongs to the NKAP family.</text>
</comment>
<feature type="region of interest" description="Disordered" evidence="2">
    <location>
        <begin position="356"/>
        <end position="379"/>
    </location>
</feature>
<evidence type="ECO:0000313" key="5">
    <source>
        <dbReference type="Proteomes" id="UP000591131"/>
    </source>
</evidence>
<dbReference type="GO" id="GO:0010468">
    <property type="term" value="P:regulation of gene expression"/>
    <property type="evidence" value="ECO:0007669"/>
    <property type="project" value="TreeGrafter"/>
</dbReference>
<feature type="compositionally biased region" description="Acidic residues" evidence="2">
    <location>
        <begin position="219"/>
        <end position="230"/>
    </location>
</feature>
<feature type="compositionally biased region" description="Basic residues" evidence="2">
    <location>
        <begin position="135"/>
        <end position="168"/>
    </location>
</feature>
<dbReference type="InterPro" id="IPR009269">
    <property type="entry name" value="NKAP_C"/>
</dbReference>
<dbReference type="GO" id="GO:0003682">
    <property type="term" value="F:chromatin binding"/>
    <property type="evidence" value="ECO:0007669"/>
    <property type="project" value="InterPro"/>
</dbReference>
<sequence>MGGYRDDGYRRRRDEFGRDRRGDERQHRIGGEGGPDRAWLEKRMKDRWEACSSREIADMILTEDRTQVKNSSRAEDMDSEEALKIDIRKTQEEKDREERFHTAVQRAMDPDYVSPRKRKSGDDSSGSESSDSERHHHRSRHHHRKDRERKRRRHEKKKDKKHHRRRRERSPSSDSLSSESSDVEEVSVLPEPSSSEYYTESAEQSVEMPAAAAAALEPSSEESDEDDDEGFGPRPMLSSSDVLGGTRPHGGGLDYGKALRPGEGEAMASYVAEGKRIPRRGEVGMSTDEIEKMESVGYVMSGSRHRRMNAVRIRKENQVYSAEEKRALALYKFEEKAEREAQTFMDMLKKQKEQLEKGGGLLETTGNKFTSKGEQSQFM</sequence>
<evidence type="ECO:0000313" key="4">
    <source>
        <dbReference type="EMBL" id="KAF4667394.1"/>
    </source>
</evidence>
<accession>A0A7J6M798</accession>
<proteinExistence type="inferred from homology"/>